<dbReference type="RefSeq" id="WP_255390796.1">
    <property type="nucleotide sequence ID" value="NZ_CP101509.1"/>
</dbReference>
<keyword evidence="2" id="KW-1185">Reference proteome</keyword>
<accession>A0ABY5GJI4</accession>
<reference evidence="1" key="1">
    <citation type="submission" date="2022-07" db="EMBL/GenBank/DDBJ databases">
        <title>Genome sequencing of Photobacterium atrarenae GJH2-4.</title>
        <authorList>
            <person name="Park S.-J."/>
        </authorList>
    </citation>
    <scope>NUCLEOTIDE SEQUENCE</scope>
    <source>
        <strain evidence="1">GJH2-4</strain>
    </source>
</reference>
<evidence type="ECO:0000313" key="1">
    <source>
        <dbReference type="EMBL" id="UTV29479.1"/>
    </source>
</evidence>
<dbReference type="InterPro" id="IPR010344">
    <property type="entry name" value="YbjH"/>
</dbReference>
<dbReference type="Pfam" id="PF06082">
    <property type="entry name" value="YjbH"/>
    <property type="match status" value="1"/>
</dbReference>
<protein>
    <submittedName>
        <fullName evidence="1">YjbH domain-containing protein</fullName>
    </submittedName>
</protein>
<gene>
    <name evidence="1" type="ORF">NNL38_20895</name>
</gene>
<name>A0ABY5GJI4_9GAMM</name>
<proteinExistence type="predicted"/>
<organism evidence="1 2">
    <name type="scientific">Photobacterium atrarenae</name>
    <dbReference type="NCBI Taxonomy" id="865757"/>
    <lineage>
        <taxon>Bacteria</taxon>
        <taxon>Pseudomonadati</taxon>
        <taxon>Pseudomonadota</taxon>
        <taxon>Gammaproteobacteria</taxon>
        <taxon>Vibrionales</taxon>
        <taxon>Vibrionaceae</taxon>
        <taxon>Photobacterium</taxon>
    </lineage>
</organism>
<dbReference type="Proteomes" id="UP001057998">
    <property type="component" value="Chromosome 2"/>
</dbReference>
<sequence>MKEQHAKQRMFRWVGAGILTLFPLSGQANSTIESHFSQTGFTGALRTPNTQTLAFGDISLGWNFEDNIDTGSGYSDGAHNTVMLGLGIFPGFEFVSQDTYKRFNGDVGWGSAGSDLSFSAKLSSAAWFPDSPFSIAIGAQDLGGIASHHDNQYLVAGYDWQGFRLSVGYGRGSATNQMGVNYLEGGFGSLEWQTFDWLQLITDYDGTGINAGVRLSTLDGWLPWQSRLSATWQFYSDSETKNRDNAYAGVQLLVPLSLSPSQQKIVPRTKSLWREYEAPGLAAEAVTENPPQASEALPQASADAADIVMKRLADHGFQHLKVAVQGDHLSVALENNRYRRNEVDGVGVAMGMISDAWPGRFDLYLLNNGIPVTKIRAQSPRVQDYFRGDAPSVSGLNISTVSTYDYYAVPWRDPSRANSAWIPNINFSPNLRSTLGTEFGVFDYSLALGTNLVWDLWPGASLDVRHLLPLAVSDDVEQVSWHPVEEHENEVDRILVHQAFGLPLGLFTQFSYGRVYGDYIGGMNESRWQSASGRHKFSLRVGYFEQEDTEFEAEPRLLSYRYYLPEWDWALEVQNGEYWRGDTGSAVKSNHWFGDVQVIIEAHTAGEEYAGMYFKIPLTPRQEMKPKYVQVTGIEEWRWGYYTKTSGDDNRITPGAIWEPELQHNIERRYFNRDRLSPLYIRSQQHRMKAAYQQYVLGNAD</sequence>
<dbReference type="EMBL" id="CP101509">
    <property type="protein sequence ID" value="UTV29479.1"/>
    <property type="molecule type" value="Genomic_DNA"/>
</dbReference>
<evidence type="ECO:0000313" key="2">
    <source>
        <dbReference type="Proteomes" id="UP001057998"/>
    </source>
</evidence>